<keyword evidence="3" id="KW-1185">Reference proteome</keyword>
<feature type="transmembrane region" description="Helical" evidence="1">
    <location>
        <begin position="21"/>
        <end position="38"/>
    </location>
</feature>
<keyword evidence="1" id="KW-0472">Membrane</keyword>
<keyword evidence="1" id="KW-0812">Transmembrane</keyword>
<reference evidence="2 3" key="1">
    <citation type="submission" date="2023-01" db="EMBL/GenBank/DDBJ databases">
        <authorList>
            <person name="Kreplak J."/>
        </authorList>
    </citation>
    <scope>NUCLEOTIDE SEQUENCE [LARGE SCALE GENOMIC DNA]</scope>
</reference>
<evidence type="ECO:0000313" key="3">
    <source>
        <dbReference type="Proteomes" id="UP001157006"/>
    </source>
</evidence>
<accession>A0AAV1AH56</accession>
<evidence type="ECO:0000313" key="2">
    <source>
        <dbReference type="EMBL" id="CAI8608883.1"/>
    </source>
</evidence>
<organism evidence="2 3">
    <name type="scientific">Vicia faba</name>
    <name type="common">Broad bean</name>
    <name type="synonym">Faba vulgaris</name>
    <dbReference type="NCBI Taxonomy" id="3906"/>
    <lineage>
        <taxon>Eukaryota</taxon>
        <taxon>Viridiplantae</taxon>
        <taxon>Streptophyta</taxon>
        <taxon>Embryophyta</taxon>
        <taxon>Tracheophyta</taxon>
        <taxon>Spermatophyta</taxon>
        <taxon>Magnoliopsida</taxon>
        <taxon>eudicotyledons</taxon>
        <taxon>Gunneridae</taxon>
        <taxon>Pentapetalae</taxon>
        <taxon>rosids</taxon>
        <taxon>fabids</taxon>
        <taxon>Fabales</taxon>
        <taxon>Fabaceae</taxon>
        <taxon>Papilionoideae</taxon>
        <taxon>50 kb inversion clade</taxon>
        <taxon>NPAAA clade</taxon>
        <taxon>Hologalegina</taxon>
        <taxon>IRL clade</taxon>
        <taxon>Fabeae</taxon>
        <taxon>Vicia</taxon>
    </lineage>
</organism>
<dbReference type="AlphaFoldDB" id="A0AAV1AH56"/>
<evidence type="ECO:0000256" key="1">
    <source>
        <dbReference type="SAM" id="Phobius"/>
    </source>
</evidence>
<dbReference type="EMBL" id="OX451739">
    <property type="protein sequence ID" value="CAI8608883.1"/>
    <property type="molecule type" value="Genomic_DNA"/>
</dbReference>
<sequence>MEKAEHMVSTFDSWLQVNVNWAVYIIFLFFCIFFTVSLDEEVEPVAEDDDMLRESWTFDIWRSQGCGRAKVAQSDTRYAGAGVNVCDAVLCTLVEKNGPRGI</sequence>
<gene>
    <name evidence="2" type="ORF">VFH_IV107000</name>
</gene>
<protein>
    <submittedName>
        <fullName evidence="2">Uncharacterized protein</fullName>
    </submittedName>
</protein>
<keyword evidence="1" id="KW-1133">Transmembrane helix</keyword>
<dbReference type="Proteomes" id="UP001157006">
    <property type="component" value="Chromosome 4"/>
</dbReference>
<proteinExistence type="predicted"/>
<name>A0AAV1AH56_VICFA</name>